<keyword evidence="1" id="KW-0175">Coiled coil</keyword>
<accession>A0A9N9NC03</accession>
<evidence type="ECO:0000313" key="3">
    <source>
        <dbReference type="Proteomes" id="UP000789759"/>
    </source>
</evidence>
<name>A0A9N9NC03_9GLOM</name>
<dbReference type="EMBL" id="CAJVQA010013328">
    <property type="protein sequence ID" value="CAG8723498.1"/>
    <property type="molecule type" value="Genomic_DNA"/>
</dbReference>
<dbReference type="OrthoDB" id="10538677at2759"/>
<dbReference type="Proteomes" id="UP000789759">
    <property type="component" value="Unassembled WGS sequence"/>
</dbReference>
<comment type="caution">
    <text evidence="2">The sequence shown here is derived from an EMBL/GenBank/DDBJ whole genome shotgun (WGS) entry which is preliminary data.</text>
</comment>
<evidence type="ECO:0000313" key="2">
    <source>
        <dbReference type="EMBL" id="CAG8723498.1"/>
    </source>
</evidence>
<organism evidence="2 3">
    <name type="scientific">Cetraspora pellucida</name>
    <dbReference type="NCBI Taxonomy" id="1433469"/>
    <lineage>
        <taxon>Eukaryota</taxon>
        <taxon>Fungi</taxon>
        <taxon>Fungi incertae sedis</taxon>
        <taxon>Mucoromycota</taxon>
        <taxon>Glomeromycotina</taxon>
        <taxon>Glomeromycetes</taxon>
        <taxon>Diversisporales</taxon>
        <taxon>Gigasporaceae</taxon>
        <taxon>Cetraspora</taxon>
    </lineage>
</organism>
<keyword evidence="3" id="KW-1185">Reference proteome</keyword>
<protein>
    <submittedName>
        <fullName evidence="2">14055_t:CDS:1</fullName>
    </submittedName>
</protein>
<proteinExistence type="predicted"/>
<dbReference type="AlphaFoldDB" id="A0A9N9NC03"/>
<reference evidence="2" key="1">
    <citation type="submission" date="2021-06" db="EMBL/GenBank/DDBJ databases">
        <authorList>
            <person name="Kallberg Y."/>
            <person name="Tangrot J."/>
            <person name="Rosling A."/>
        </authorList>
    </citation>
    <scope>NUCLEOTIDE SEQUENCE</scope>
    <source>
        <strain evidence="2">FL966</strain>
    </source>
</reference>
<feature type="coiled-coil region" evidence="1">
    <location>
        <begin position="4"/>
        <end position="54"/>
    </location>
</feature>
<evidence type="ECO:0000256" key="1">
    <source>
        <dbReference type="SAM" id="Coils"/>
    </source>
</evidence>
<sequence length="91" mass="10641">MPHMSDQQLQIKDINNILELLIEEYSNITYKNSINILKKEINELLELLQTIELDQYLTVREKTIKSYDFFQLQLAVILERLGCNRNGASIG</sequence>
<gene>
    <name evidence="2" type="ORF">CPELLU_LOCUS13038</name>
</gene>